<dbReference type="EMBL" id="BAAAPC010000001">
    <property type="protein sequence ID" value="GAA1980796.1"/>
    <property type="molecule type" value="Genomic_DNA"/>
</dbReference>
<gene>
    <name evidence="3" type="ORF">GCM10009799_02350</name>
</gene>
<proteinExistence type="predicted"/>
<sequence>MSGAPIVTRVGRPADVFGVHGAEGLSHWTCLARRAGLDGTWEAIEWASIPPGGVSGEHRHTRTEEIYYILTGRAEIGLNGRRTPVGPGDMALTAAGTSHSLHNTGGTPVNWLVIEMLTPATAAAVRWGEPARKGADMESTIVNLREQREIDPRSVFDGPLELIRIRRLAPGQSEGFDATAHEHTLFVLDGSGLGASGQVEVDLAAGTSVTLPLGGRITVTAGPGGLEFFHARMAVPGGRA</sequence>
<dbReference type="SUPFAM" id="SSF51182">
    <property type="entry name" value="RmlC-like cupins"/>
    <property type="match status" value="1"/>
</dbReference>
<organism evidence="3 4">
    <name type="scientific">Nocardiopsis rhodophaea</name>
    <dbReference type="NCBI Taxonomy" id="280238"/>
    <lineage>
        <taxon>Bacteria</taxon>
        <taxon>Bacillati</taxon>
        <taxon>Actinomycetota</taxon>
        <taxon>Actinomycetes</taxon>
        <taxon>Streptosporangiales</taxon>
        <taxon>Nocardiopsidaceae</taxon>
        <taxon>Nocardiopsis</taxon>
    </lineage>
</organism>
<dbReference type="PANTHER" id="PTHR35848">
    <property type="entry name" value="OXALATE-BINDING PROTEIN"/>
    <property type="match status" value="1"/>
</dbReference>
<reference evidence="3 4" key="1">
    <citation type="journal article" date="2019" name="Int. J. Syst. Evol. Microbiol.">
        <title>The Global Catalogue of Microorganisms (GCM) 10K type strain sequencing project: providing services to taxonomists for standard genome sequencing and annotation.</title>
        <authorList>
            <consortium name="The Broad Institute Genomics Platform"/>
            <consortium name="The Broad Institute Genome Sequencing Center for Infectious Disease"/>
            <person name="Wu L."/>
            <person name="Ma J."/>
        </authorList>
    </citation>
    <scope>NUCLEOTIDE SEQUENCE [LARGE SCALE GENOMIC DNA]</scope>
    <source>
        <strain evidence="3 4">JCM 15313</strain>
    </source>
</reference>
<evidence type="ECO:0000259" key="2">
    <source>
        <dbReference type="Pfam" id="PF07883"/>
    </source>
</evidence>
<accession>A0ABN2S5P3</accession>
<dbReference type="InterPro" id="IPR013096">
    <property type="entry name" value="Cupin_2"/>
</dbReference>
<dbReference type="RefSeq" id="WP_344159533.1">
    <property type="nucleotide sequence ID" value="NZ_BAAAPC010000001.1"/>
</dbReference>
<evidence type="ECO:0000313" key="4">
    <source>
        <dbReference type="Proteomes" id="UP001501585"/>
    </source>
</evidence>
<evidence type="ECO:0000313" key="3">
    <source>
        <dbReference type="EMBL" id="GAA1980796.1"/>
    </source>
</evidence>
<evidence type="ECO:0000256" key="1">
    <source>
        <dbReference type="ARBA" id="ARBA00022723"/>
    </source>
</evidence>
<dbReference type="Gene3D" id="2.60.120.10">
    <property type="entry name" value="Jelly Rolls"/>
    <property type="match status" value="1"/>
</dbReference>
<dbReference type="InterPro" id="IPR011051">
    <property type="entry name" value="RmlC_Cupin_sf"/>
</dbReference>
<dbReference type="InterPro" id="IPR014710">
    <property type="entry name" value="RmlC-like_jellyroll"/>
</dbReference>
<comment type="caution">
    <text evidence="3">The sequence shown here is derived from an EMBL/GenBank/DDBJ whole genome shotgun (WGS) entry which is preliminary data.</text>
</comment>
<dbReference type="PANTHER" id="PTHR35848:SF6">
    <property type="entry name" value="CUPIN TYPE-2 DOMAIN-CONTAINING PROTEIN"/>
    <property type="match status" value="1"/>
</dbReference>
<feature type="domain" description="Cupin type-2" evidence="2">
    <location>
        <begin position="47"/>
        <end position="114"/>
    </location>
</feature>
<keyword evidence="1" id="KW-0479">Metal-binding</keyword>
<dbReference type="Proteomes" id="UP001501585">
    <property type="component" value="Unassembled WGS sequence"/>
</dbReference>
<dbReference type="InterPro" id="IPR051610">
    <property type="entry name" value="GPI/OXD"/>
</dbReference>
<name>A0ABN2S5P3_9ACTN</name>
<dbReference type="Pfam" id="PF07883">
    <property type="entry name" value="Cupin_2"/>
    <property type="match status" value="1"/>
</dbReference>
<protein>
    <recommendedName>
        <fullName evidence="2">Cupin type-2 domain-containing protein</fullName>
    </recommendedName>
</protein>
<keyword evidence="4" id="KW-1185">Reference proteome</keyword>